<evidence type="ECO:0000313" key="8">
    <source>
        <dbReference type="Proteomes" id="UP001310594"/>
    </source>
</evidence>
<dbReference type="GO" id="GO:0004301">
    <property type="term" value="F:epoxide hydrolase activity"/>
    <property type="evidence" value="ECO:0007669"/>
    <property type="project" value="TreeGrafter"/>
</dbReference>
<dbReference type="InterPro" id="IPR010497">
    <property type="entry name" value="Epoxide_hydro_N"/>
</dbReference>
<evidence type="ECO:0000256" key="1">
    <source>
        <dbReference type="ARBA" id="ARBA00010088"/>
    </source>
</evidence>
<gene>
    <name evidence="7" type="ORF">LTR97_011403</name>
</gene>
<feature type="active site" description="Proton acceptor" evidence="4">
    <location>
        <position position="398"/>
    </location>
</feature>
<feature type="active site" description="Proton donor" evidence="4">
    <location>
        <position position="340"/>
    </location>
</feature>
<feature type="chain" id="PRO_5043001392" description="Epoxide hydrolase N-terminal domain-containing protein" evidence="5">
    <location>
        <begin position="25"/>
        <end position="424"/>
    </location>
</feature>
<dbReference type="PANTHER" id="PTHR21661">
    <property type="entry name" value="EPOXIDE HYDROLASE 1-RELATED"/>
    <property type="match status" value="1"/>
</dbReference>
<dbReference type="InterPro" id="IPR016292">
    <property type="entry name" value="Epoxide_hydrolase"/>
</dbReference>
<evidence type="ECO:0000256" key="2">
    <source>
        <dbReference type="ARBA" id="ARBA00022797"/>
    </source>
</evidence>
<reference evidence="7" key="1">
    <citation type="submission" date="2023-08" db="EMBL/GenBank/DDBJ databases">
        <title>Black Yeasts Isolated from many extreme environments.</title>
        <authorList>
            <person name="Coleine C."/>
            <person name="Stajich J.E."/>
            <person name="Selbmann L."/>
        </authorList>
    </citation>
    <scope>NUCLEOTIDE SEQUENCE</scope>
    <source>
        <strain evidence="7">CCFEE 5810</strain>
    </source>
</reference>
<dbReference type="PIRSF" id="PIRSF001112">
    <property type="entry name" value="Epoxide_hydrolase"/>
    <property type="match status" value="1"/>
</dbReference>
<dbReference type="InterPro" id="IPR029058">
    <property type="entry name" value="AB_hydrolase_fold"/>
</dbReference>
<sequence>MVPCFYASLLQLWTVLASATAANAQQPLHAVKPFRVDLSARVPHMYDLLRRSHLPAKEEYPGVGSTAGIDLGVLKSLKKEWLEDFDWQHEEKELNRFHHFTTSIENITLHFIHERSADPHAIPILLNHGWPGSFTEFIPVINELTQVSKTANDRPISFHVVVPSLPGFTFSSPPPANWTLEDTARIQHTLMTKILGYETFATHGTDYGSGPSYTLYRNYSDTVRAAHFSFVPFLPYLPEQLAAANITLNTTLEKDEQANALVWRTTGNAYFSVQATKPNTIGLALHDNPLGQLAWMGEKFISWSDPRQGTPPSVLTHIDILRSVSLFYLTKSFVSSVYTYYQNPTTFSPTYPEPGTLPKNLGPMLFSAFKYNVGYWPPQLLEKIGNLVYYKNHDFGGHFAGVDNPPALIEDLREIGTYWNDTAL</sequence>
<feature type="active site" description="Nucleophile" evidence="4">
    <location>
        <position position="206"/>
    </location>
</feature>
<protein>
    <recommendedName>
        <fullName evidence="6">Epoxide hydrolase N-terminal domain-containing protein</fullName>
    </recommendedName>
</protein>
<keyword evidence="2" id="KW-0058">Aromatic hydrocarbons catabolism</keyword>
<feature type="domain" description="Epoxide hydrolase N-terminal" evidence="6">
    <location>
        <begin position="31"/>
        <end position="137"/>
    </location>
</feature>
<proteinExistence type="inferred from homology"/>
<evidence type="ECO:0000256" key="4">
    <source>
        <dbReference type="PIRSR" id="PIRSR001112-1"/>
    </source>
</evidence>
<dbReference type="InterPro" id="IPR000639">
    <property type="entry name" value="Epox_hydrolase-like"/>
</dbReference>
<accession>A0AAN7W090</accession>
<name>A0AAN7W090_9PEZI</name>
<evidence type="ECO:0000313" key="7">
    <source>
        <dbReference type="EMBL" id="KAK5691410.1"/>
    </source>
</evidence>
<dbReference type="GO" id="GO:0097176">
    <property type="term" value="P:epoxide metabolic process"/>
    <property type="evidence" value="ECO:0007669"/>
    <property type="project" value="TreeGrafter"/>
</dbReference>
<evidence type="ECO:0000259" key="6">
    <source>
        <dbReference type="Pfam" id="PF06441"/>
    </source>
</evidence>
<dbReference type="Pfam" id="PF06441">
    <property type="entry name" value="EHN"/>
    <property type="match status" value="1"/>
</dbReference>
<comment type="caution">
    <text evidence="7">The sequence shown here is derived from an EMBL/GenBank/DDBJ whole genome shotgun (WGS) entry which is preliminary data.</text>
</comment>
<keyword evidence="5" id="KW-0732">Signal</keyword>
<dbReference type="Proteomes" id="UP001310594">
    <property type="component" value="Unassembled WGS sequence"/>
</dbReference>
<dbReference type="PANTHER" id="PTHR21661:SF35">
    <property type="entry name" value="EPOXIDE HYDROLASE"/>
    <property type="match status" value="1"/>
</dbReference>
<comment type="similarity">
    <text evidence="1">Belongs to the peptidase S33 family.</text>
</comment>
<dbReference type="AlphaFoldDB" id="A0AAN7W090"/>
<dbReference type="EMBL" id="JAVRQU010000021">
    <property type="protein sequence ID" value="KAK5691410.1"/>
    <property type="molecule type" value="Genomic_DNA"/>
</dbReference>
<dbReference type="SUPFAM" id="SSF53474">
    <property type="entry name" value="alpha/beta-Hydrolases"/>
    <property type="match status" value="1"/>
</dbReference>
<feature type="signal peptide" evidence="5">
    <location>
        <begin position="1"/>
        <end position="24"/>
    </location>
</feature>
<keyword evidence="3" id="KW-0378">Hydrolase</keyword>
<evidence type="ECO:0000256" key="3">
    <source>
        <dbReference type="ARBA" id="ARBA00022801"/>
    </source>
</evidence>
<evidence type="ECO:0000256" key="5">
    <source>
        <dbReference type="SAM" id="SignalP"/>
    </source>
</evidence>
<dbReference type="Gene3D" id="3.40.50.1820">
    <property type="entry name" value="alpha/beta hydrolase"/>
    <property type="match status" value="1"/>
</dbReference>
<dbReference type="PRINTS" id="PR00412">
    <property type="entry name" value="EPOXHYDRLASE"/>
</dbReference>
<organism evidence="7 8">
    <name type="scientific">Elasticomyces elasticus</name>
    <dbReference type="NCBI Taxonomy" id="574655"/>
    <lineage>
        <taxon>Eukaryota</taxon>
        <taxon>Fungi</taxon>
        <taxon>Dikarya</taxon>
        <taxon>Ascomycota</taxon>
        <taxon>Pezizomycotina</taxon>
        <taxon>Dothideomycetes</taxon>
        <taxon>Dothideomycetidae</taxon>
        <taxon>Mycosphaerellales</taxon>
        <taxon>Teratosphaeriaceae</taxon>
        <taxon>Elasticomyces</taxon>
    </lineage>
</organism>